<dbReference type="EMBL" id="NWUJ01000006">
    <property type="protein sequence ID" value="PFH34765.1"/>
    <property type="molecule type" value="Genomic_DNA"/>
</dbReference>
<keyword evidence="4" id="KW-0547">Nucleotide-binding</keyword>
<evidence type="ECO:0000256" key="4">
    <source>
        <dbReference type="ARBA" id="ARBA00022741"/>
    </source>
</evidence>
<keyword evidence="6" id="KW-0067">ATP-binding</keyword>
<keyword evidence="11" id="KW-1185">Reference proteome</keyword>
<dbReference type="Gene3D" id="3.30.70.890">
    <property type="entry name" value="GHMP kinase, C-terminal domain"/>
    <property type="match status" value="1"/>
</dbReference>
<dbReference type="InterPro" id="IPR014721">
    <property type="entry name" value="Ribsml_uS5_D2-typ_fold_subgr"/>
</dbReference>
<evidence type="ECO:0000256" key="1">
    <source>
        <dbReference type="ARBA" id="ARBA00022605"/>
    </source>
</evidence>
<dbReference type="InterPro" id="IPR000870">
    <property type="entry name" value="Homoserine_kinase"/>
</dbReference>
<dbReference type="OrthoDB" id="195231at2759"/>
<keyword evidence="3" id="KW-0791">Threonine biosynthesis</keyword>
<dbReference type="AlphaFoldDB" id="A0A2A9M9U4"/>
<reference evidence="10 11" key="1">
    <citation type="submission" date="2017-09" db="EMBL/GenBank/DDBJ databases">
        <title>Genome sequencing of Besnoitia besnoiti strain Bb-Ger1.</title>
        <authorList>
            <person name="Schares G."/>
            <person name="Venepally P."/>
            <person name="Lorenzi H.A."/>
        </authorList>
    </citation>
    <scope>NUCLEOTIDE SEQUENCE [LARGE SCALE GENOMIC DNA]</scope>
    <source>
        <strain evidence="10 11">Bb-Ger1</strain>
    </source>
</reference>
<dbReference type="Gene3D" id="3.30.230.10">
    <property type="match status" value="2"/>
</dbReference>
<evidence type="ECO:0000256" key="7">
    <source>
        <dbReference type="SAM" id="MobiDB-lite"/>
    </source>
</evidence>
<proteinExistence type="inferred from homology"/>
<dbReference type="STRING" id="94643.A0A2A9M9U4"/>
<evidence type="ECO:0000256" key="2">
    <source>
        <dbReference type="ARBA" id="ARBA00022679"/>
    </source>
</evidence>
<gene>
    <name evidence="10" type="ORF">BESB_067980</name>
</gene>
<dbReference type="InterPro" id="IPR020568">
    <property type="entry name" value="Ribosomal_Su5_D2-typ_SF"/>
</dbReference>
<organism evidence="10 11">
    <name type="scientific">Besnoitia besnoiti</name>
    <name type="common">Apicomplexan protozoan</name>
    <dbReference type="NCBI Taxonomy" id="94643"/>
    <lineage>
        <taxon>Eukaryota</taxon>
        <taxon>Sar</taxon>
        <taxon>Alveolata</taxon>
        <taxon>Apicomplexa</taxon>
        <taxon>Conoidasida</taxon>
        <taxon>Coccidia</taxon>
        <taxon>Eucoccidiorida</taxon>
        <taxon>Eimeriorina</taxon>
        <taxon>Sarcocystidae</taxon>
        <taxon>Besnoitia</taxon>
    </lineage>
</organism>
<feature type="domain" description="GHMP kinase N-terminal" evidence="8">
    <location>
        <begin position="185"/>
        <end position="238"/>
    </location>
</feature>
<dbReference type="RefSeq" id="XP_029218774.1">
    <property type="nucleotide sequence ID" value="XM_029365191.1"/>
</dbReference>
<dbReference type="GO" id="GO:0009088">
    <property type="term" value="P:threonine biosynthetic process"/>
    <property type="evidence" value="ECO:0007669"/>
    <property type="project" value="UniProtKB-KW"/>
</dbReference>
<evidence type="ECO:0000313" key="10">
    <source>
        <dbReference type="EMBL" id="PFH34765.1"/>
    </source>
</evidence>
<protein>
    <submittedName>
        <fullName evidence="10">Putative GHMP kinase</fullName>
    </submittedName>
</protein>
<dbReference type="PANTHER" id="PTHR20861">
    <property type="entry name" value="HOMOSERINE/4-DIPHOSPHOCYTIDYL-2-C-METHYL-D-ERYTHRITOL KINASE"/>
    <property type="match status" value="1"/>
</dbReference>
<dbReference type="GeneID" id="40311724"/>
<sequence>MKGSGGGSPSRAAGLLTARYEVGQAALAPASQARRQDNQSASSGRRPGANPGSFFYEDPVQVWEGVRDATVRAQDLSGRGALREITEEEKDILATRAARDPAERLVGTGAQAAAEILKEQQDIAESPLRIHVRVPASCANLGSGFDCLGLAVNIWNDVIVEEEEKQEIILHGEGENELPRDNSNLVVCGFYAVLARLQLTASKLPKFRFTCYNRIPVARGLGSSCAALVSGILASTALAPFLQRRCAGDDVRIQEGKRKDSGERDAALFAMEGEWLHQAGLAVEVCDEKFLLKIACDLEGHADNAAAALFGGLQLALQYVPRDPMTVLATIEKTHYPTPFDIKAAKEAAKAVAAAGGAVSPLPGAEKNAAVSLRPRGKDGGKGEKTRKLTDGDSWLARGIPIPANLKCVLFVPDDRLETAQAREVLPRTVPLADAVFNSSRTALLTYAMSTAAAASVVAEAGDGGTPAKAADAAENVLYRLLQEAMDDRLHQNYRKKLNPHFEPIMEAAQRAGALGVCLSGAGPSVLAFTMEHHAGEIAEAIKQAAAECKKEGLVLVVDPTSEGAHTVHFARERDDDGW</sequence>
<evidence type="ECO:0000259" key="9">
    <source>
        <dbReference type="Pfam" id="PF08544"/>
    </source>
</evidence>
<dbReference type="HAMAP" id="MF_00384">
    <property type="entry name" value="Homoser_kinase"/>
    <property type="match status" value="1"/>
</dbReference>
<accession>A0A2A9M9U4</accession>
<dbReference type="InterPro" id="IPR006204">
    <property type="entry name" value="GHMP_kinase_N_dom"/>
</dbReference>
<dbReference type="PANTHER" id="PTHR20861:SF1">
    <property type="entry name" value="HOMOSERINE KINASE"/>
    <property type="match status" value="1"/>
</dbReference>
<dbReference type="SUPFAM" id="SSF55060">
    <property type="entry name" value="GHMP Kinase, C-terminal domain"/>
    <property type="match status" value="1"/>
</dbReference>
<evidence type="ECO:0000259" key="8">
    <source>
        <dbReference type="Pfam" id="PF00288"/>
    </source>
</evidence>
<dbReference type="InterPro" id="IPR013750">
    <property type="entry name" value="GHMP_kinase_C_dom"/>
</dbReference>
<dbReference type="KEGG" id="bbes:BESB_067980"/>
<dbReference type="GO" id="GO:0004413">
    <property type="term" value="F:homoserine kinase activity"/>
    <property type="evidence" value="ECO:0007669"/>
    <property type="project" value="InterPro"/>
</dbReference>
<dbReference type="PRINTS" id="PR00958">
    <property type="entry name" value="HOMSERKINASE"/>
</dbReference>
<name>A0A2A9M9U4_BESBE</name>
<evidence type="ECO:0000256" key="6">
    <source>
        <dbReference type="ARBA" id="ARBA00022840"/>
    </source>
</evidence>
<dbReference type="GO" id="GO:0005524">
    <property type="term" value="F:ATP binding"/>
    <property type="evidence" value="ECO:0007669"/>
    <property type="project" value="UniProtKB-KW"/>
</dbReference>
<evidence type="ECO:0000256" key="3">
    <source>
        <dbReference type="ARBA" id="ARBA00022697"/>
    </source>
</evidence>
<dbReference type="InterPro" id="IPR036554">
    <property type="entry name" value="GHMP_kinase_C_sf"/>
</dbReference>
<dbReference type="VEuPathDB" id="ToxoDB:BESB_067980"/>
<dbReference type="SUPFAM" id="SSF54211">
    <property type="entry name" value="Ribosomal protein S5 domain 2-like"/>
    <property type="match status" value="1"/>
</dbReference>
<dbReference type="Pfam" id="PF08544">
    <property type="entry name" value="GHMP_kinases_C"/>
    <property type="match status" value="1"/>
</dbReference>
<evidence type="ECO:0000313" key="11">
    <source>
        <dbReference type="Proteomes" id="UP000224006"/>
    </source>
</evidence>
<evidence type="ECO:0000256" key="5">
    <source>
        <dbReference type="ARBA" id="ARBA00022777"/>
    </source>
</evidence>
<feature type="domain" description="GHMP kinase C-terminal" evidence="9">
    <location>
        <begin position="480"/>
        <end position="545"/>
    </location>
</feature>
<feature type="region of interest" description="Disordered" evidence="7">
    <location>
        <begin position="26"/>
        <end position="56"/>
    </location>
</feature>
<keyword evidence="1" id="KW-0028">Amino-acid biosynthesis</keyword>
<comment type="caution">
    <text evidence="10">The sequence shown here is derived from an EMBL/GenBank/DDBJ whole genome shotgun (WGS) entry which is preliminary data.</text>
</comment>
<keyword evidence="2" id="KW-0808">Transferase</keyword>
<dbReference type="Pfam" id="PF00288">
    <property type="entry name" value="GHMP_kinases_N"/>
    <property type="match status" value="1"/>
</dbReference>
<keyword evidence="5 10" id="KW-0418">Kinase</keyword>
<dbReference type="Proteomes" id="UP000224006">
    <property type="component" value="Chromosome VI"/>
</dbReference>